<accession>A0A927WM16</accession>
<evidence type="ECO:0000313" key="1">
    <source>
        <dbReference type="EMBL" id="MBE6085657.1"/>
    </source>
</evidence>
<name>A0A927WM16_SELRU</name>
<comment type="caution">
    <text evidence="1">The sequence shown here is derived from an EMBL/GenBank/DDBJ whole genome shotgun (WGS) entry which is preliminary data.</text>
</comment>
<dbReference type="EMBL" id="SVCA01000008">
    <property type="protein sequence ID" value="MBE6085657.1"/>
    <property type="molecule type" value="Genomic_DNA"/>
</dbReference>
<dbReference type="AlphaFoldDB" id="A0A927WM16"/>
<protein>
    <submittedName>
        <fullName evidence="1">Glycosyltransferase family 4 protein</fullName>
    </submittedName>
</protein>
<dbReference type="Proteomes" id="UP000772151">
    <property type="component" value="Unassembled WGS sequence"/>
</dbReference>
<evidence type="ECO:0000313" key="2">
    <source>
        <dbReference type="Proteomes" id="UP000772151"/>
    </source>
</evidence>
<proteinExistence type="predicted"/>
<sequence>MNEKDGVGAIRSIALYKMLKKSGVDIEMISKDTFGYSGVQNIASWIINVLFTLLKSRHDLVYISCGPFRPLIFIGLICWFCRHRLIVDFRDGWSVNIASNYGRKEKLNWKNYCSQKIAELIEKNIYKICSAFVVCTPGLKKAYKNIFGNDEKIYMIVNGHMIPERSHINKRADINGLKIVCAGKFLDYDSDAIARLDQFEDKLQKTYGMDVRYTIYFIGTDVPTAEKLEGRSNVVVMPRLSYSEMVEFLADADVGLAIIRNEELDLGTKVFDYIGLGIPIFDWFKEESMFHSFFKPYLFKDLRKAKEEMPKDGYRFHRKKSLRELLEIIKDFDKRGGCN</sequence>
<dbReference type="SUPFAM" id="SSF53756">
    <property type="entry name" value="UDP-Glycosyltransferase/glycogen phosphorylase"/>
    <property type="match status" value="1"/>
</dbReference>
<dbReference type="Gene3D" id="3.40.50.2000">
    <property type="entry name" value="Glycogen Phosphorylase B"/>
    <property type="match status" value="1"/>
</dbReference>
<reference evidence="1" key="1">
    <citation type="submission" date="2019-04" db="EMBL/GenBank/DDBJ databases">
        <title>Evolution of Biomass-Degrading Anaerobic Consortia Revealed by Metagenomics.</title>
        <authorList>
            <person name="Peng X."/>
        </authorList>
    </citation>
    <scope>NUCLEOTIDE SEQUENCE</scope>
    <source>
        <strain evidence="1">SIG242</strain>
    </source>
</reference>
<gene>
    <name evidence="1" type="ORF">E7203_09465</name>
</gene>
<organism evidence="1 2">
    <name type="scientific">Selenomonas ruminantium</name>
    <dbReference type="NCBI Taxonomy" id="971"/>
    <lineage>
        <taxon>Bacteria</taxon>
        <taxon>Bacillati</taxon>
        <taxon>Bacillota</taxon>
        <taxon>Negativicutes</taxon>
        <taxon>Selenomonadales</taxon>
        <taxon>Selenomonadaceae</taxon>
        <taxon>Selenomonas</taxon>
    </lineage>
</organism>